<evidence type="ECO:0000313" key="2">
    <source>
        <dbReference type="Proteomes" id="UP000644699"/>
    </source>
</evidence>
<evidence type="ECO:0000313" key="1">
    <source>
        <dbReference type="EMBL" id="GGD97418.1"/>
    </source>
</evidence>
<comment type="caution">
    <text evidence="1">The sequence shown here is derived from an EMBL/GenBank/DDBJ whole genome shotgun (WGS) entry which is preliminary data.</text>
</comment>
<accession>A0A916ZH11</accession>
<dbReference type="RefSeq" id="WP_244639384.1">
    <property type="nucleotide sequence ID" value="NZ_BMIQ01000002.1"/>
</dbReference>
<reference evidence="1" key="1">
    <citation type="journal article" date="2014" name="Int. J. Syst. Evol. Microbiol.">
        <title>Complete genome sequence of Corynebacterium casei LMG S-19264T (=DSM 44701T), isolated from a smear-ripened cheese.</title>
        <authorList>
            <consortium name="US DOE Joint Genome Institute (JGI-PGF)"/>
            <person name="Walter F."/>
            <person name="Albersmeier A."/>
            <person name="Kalinowski J."/>
            <person name="Ruckert C."/>
        </authorList>
    </citation>
    <scope>NUCLEOTIDE SEQUENCE</scope>
    <source>
        <strain evidence="1">CGMCC 1.15367</strain>
    </source>
</reference>
<proteinExistence type="predicted"/>
<organism evidence="1 2">
    <name type="scientific">Aureimonas endophytica</name>
    <dbReference type="NCBI Taxonomy" id="2027858"/>
    <lineage>
        <taxon>Bacteria</taxon>
        <taxon>Pseudomonadati</taxon>
        <taxon>Pseudomonadota</taxon>
        <taxon>Alphaproteobacteria</taxon>
        <taxon>Hyphomicrobiales</taxon>
        <taxon>Aurantimonadaceae</taxon>
        <taxon>Aureimonas</taxon>
    </lineage>
</organism>
<dbReference type="EMBL" id="BMIQ01000002">
    <property type="protein sequence ID" value="GGD97418.1"/>
    <property type="molecule type" value="Genomic_DNA"/>
</dbReference>
<reference evidence="1" key="2">
    <citation type="submission" date="2020-09" db="EMBL/GenBank/DDBJ databases">
        <authorList>
            <person name="Sun Q."/>
            <person name="Zhou Y."/>
        </authorList>
    </citation>
    <scope>NUCLEOTIDE SEQUENCE</scope>
    <source>
        <strain evidence="1">CGMCC 1.15367</strain>
    </source>
</reference>
<name>A0A916ZH11_9HYPH</name>
<sequence length="89" mass="10184">MSLFPRTFADEVLSGLPRPDLRLAAAALGAMVRTFRNRRAADRVADLPDYLLTDIGLKRDDVHEALSLHWREDPTFRLALRAAERRRGR</sequence>
<dbReference type="Proteomes" id="UP000644699">
    <property type="component" value="Unassembled WGS sequence"/>
</dbReference>
<protein>
    <recommendedName>
        <fullName evidence="3">DUF1127 domain-containing protein</fullName>
    </recommendedName>
</protein>
<gene>
    <name evidence="1" type="ORF">GCM10011390_15290</name>
</gene>
<dbReference type="AlphaFoldDB" id="A0A916ZH11"/>
<keyword evidence="2" id="KW-1185">Reference proteome</keyword>
<evidence type="ECO:0008006" key="3">
    <source>
        <dbReference type="Google" id="ProtNLM"/>
    </source>
</evidence>